<dbReference type="SUPFAM" id="SSF55154">
    <property type="entry name" value="CYTH-like phosphatases"/>
    <property type="match status" value="1"/>
</dbReference>
<dbReference type="AlphaFoldDB" id="A0A0G0LJ36"/>
<proteinExistence type="predicted"/>
<dbReference type="Pfam" id="PF01928">
    <property type="entry name" value="CYTH"/>
    <property type="match status" value="1"/>
</dbReference>
<reference evidence="2 3" key="1">
    <citation type="journal article" date="2015" name="Nature">
        <title>rRNA introns, odd ribosomes, and small enigmatic genomes across a large radiation of phyla.</title>
        <authorList>
            <person name="Brown C.T."/>
            <person name="Hug L.A."/>
            <person name="Thomas B.C."/>
            <person name="Sharon I."/>
            <person name="Castelle C.J."/>
            <person name="Singh A."/>
            <person name="Wilkins M.J."/>
            <person name="Williams K.H."/>
            <person name="Banfield J.F."/>
        </authorList>
    </citation>
    <scope>NUCLEOTIDE SEQUENCE [LARGE SCALE GENOMIC DNA]</scope>
</reference>
<dbReference type="PROSITE" id="PS51707">
    <property type="entry name" value="CYTH"/>
    <property type="match status" value="1"/>
</dbReference>
<evidence type="ECO:0000313" key="2">
    <source>
        <dbReference type="EMBL" id="KKQ91923.1"/>
    </source>
</evidence>
<feature type="domain" description="CYTH" evidence="1">
    <location>
        <begin position="4"/>
        <end position="171"/>
    </location>
</feature>
<organism evidence="2 3">
    <name type="scientific">Candidatus Woesebacteria bacterium GW2011_GWB1_39_10</name>
    <dbReference type="NCBI Taxonomy" id="1618572"/>
    <lineage>
        <taxon>Bacteria</taxon>
        <taxon>Candidatus Woeseibacteriota</taxon>
    </lineage>
</organism>
<evidence type="ECO:0000313" key="3">
    <source>
        <dbReference type="Proteomes" id="UP000034774"/>
    </source>
</evidence>
<dbReference type="STRING" id="1618572.UT17_C0004G0271"/>
<dbReference type="Gene3D" id="2.40.320.10">
    <property type="entry name" value="Hypothetical Protein Pfu-838710-001"/>
    <property type="match status" value="1"/>
</dbReference>
<gene>
    <name evidence="2" type="ORF">UT17_C0004G0271</name>
</gene>
<sequence length="208" mass="24050">MQDTTEYEAKFYPVNKEEYRKKLLSIGVTLTIPERKMVRIIADSRANASLAKNNYIRVRDECNLIRLSYKTTADATGNLIDQKEVDVDVSDFEKTKAILEACGIKFNRRQETLREEWKYKGAQITIDTWPGLDTYSEIEADSEEKVKEIAEEFGFDWNKKIITAAAEIFEKVYGISIDEVLEKISGITFENNPFKDLPKVWTPKTQDE</sequence>
<protein>
    <recommendedName>
        <fullName evidence="1">CYTH domain-containing protein</fullName>
    </recommendedName>
</protein>
<evidence type="ECO:0000259" key="1">
    <source>
        <dbReference type="PROSITE" id="PS51707"/>
    </source>
</evidence>
<dbReference type="Proteomes" id="UP000034774">
    <property type="component" value="Unassembled WGS sequence"/>
</dbReference>
<accession>A0A0G0LJ36</accession>
<dbReference type="InterPro" id="IPR023577">
    <property type="entry name" value="CYTH_domain"/>
</dbReference>
<comment type="caution">
    <text evidence="2">The sequence shown here is derived from an EMBL/GenBank/DDBJ whole genome shotgun (WGS) entry which is preliminary data.</text>
</comment>
<dbReference type="EMBL" id="LBVU01000004">
    <property type="protein sequence ID" value="KKQ91923.1"/>
    <property type="molecule type" value="Genomic_DNA"/>
</dbReference>
<dbReference type="InterPro" id="IPR033469">
    <property type="entry name" value="CYTH-like_dom_sf"/>
</dbReference>
<name>A0A0G0LJ36_9BACT</name>